<dbReference type="AlphaFoldDB" id="A0A142JIN6"/>
<gene>
    <name evidence="1" type="ORF">A2G96_09455</name>
</gene>
<evidence type="ECO:0000313" key="2">
    <source>
        <dbReference type="Proteomes" id="UP000075238"/>
    </source>
</evidence>
<reference evidence="1 2" key="1">
    <citation type="submission" date="2016-03" db="EMBL/GenBank/DDBJ databases">
        <title>Complete genome sequence of a novel chlorpyrifos degrading bacterium, Cupriavidus nantongensis sp. X1.</title>
        <authorList>
            <person name="Fang L."/>
        </authorList>
    </citation>
    <scope>NUCLEOTIDE SEQUENCE [LARGE SCALE GENOMIC DNA]</scope>
    <source>
        <strain evidence="1 2">X1</strain>
    </source>
</reference>
<keyword evidence="2" id="KW-1185">Reference proteome</keyword>
<dbReference type="OrthoDB" id="9898838at2"/>
<sequence>MDAAERENAVREGFIQGVAFAAAVAVQLHGQPTIARSIVNETGFDLEAFSVAAEDDLVHLRAEVKGLPRGRE</sequence>
<dbReference type="RefSeq" id="WP_062798682.1">
    <property type="nucleotide sequence ID" value="NZ_CP014844.1"/>
</dbReference>
<dbReference type="KEGG" id="cnan:A2G96_09455"/>
<dbReference type="Proteomes" id="UP000075238">
    <property type="component" value="Chromosome 1"/>
</dbReference>
<organism evidence="1 2">
    <name type="scientific">Cupriavidus nantongensis</name>
    <dbReference type="NCBI Taxonomy" id="1796606"/>
    <lineage>
        <taxon>Bacteria</taxon>
        <taxon>Pseudomonadati</taxon>
        <taxon>Pseudomonadota</taxon>
        <taxon>Betaproteobacteria</taxon>
        <taxon>Burkholderiales</taxon>
        <taxon>Burkholderiaceae</taxon>
        <taxon>Cupriavidus</taxon>
    </lineage>
</organism>
<evidence type="ECO:0000313" key="1">
    <source>
        <dbReference type="EMBL" id="AMR77948.1"/>
    </source>
</evidence>
<proteinExistence type="predicted"/>
<protein>
    <submittedName>
        <fullName evidence="1">Uncharacterized protein</fullName>
    </submittedName>
</protein>
<name>A0A142JIN6_9BURK</name>
<accession>A0A142JIN6</accession>
<dbReference type="EMBL" id="CP014844">
    <property type="protein sequence ID" value="AMR77948.1"/>
    <property type="molecule type" value="Genomic_DNA"/>
</dbReference>